<evidence type="ECO:0000256" key="3">
    <source>
        <dbReference type="ARBA" id="ARBA00022741"/>
    </source>
</evidence>
<dbReference type="PANTHER" id="PTHR43790:SF9">
    <property type="entry name" value="GALACTOFURANOSE TRANSPORTER ATP-BINDING PROTEIN YTFR"/>
    <property type="match status" value="1"/>
</dbReference>
<protein>
    <submittedName>
        <fullName evidence="6">ATP-binding cassette domain-containing protein</fullName>
    </submittedName>
</protein>
<evidence type="ECO:0000256" key="1">
    <source>
        <dbReference type="ARBA" id="ARBA00022448"/>
    </source>
</evidence>
<evidence type="ECO:0000259" key="5">
    <source>
        <dbReference type="SMART" id="SM00382"/>
    </source>
</evidence>
<dbReference type="PANTHER" id="PTHR43790">
    <property type="entry name" value="CARBOHYDRATE TRANSPORT ATP-BINDING PROTEIN MG119-RELATED"/>
    <property type="match status" value="1"/>
</dbReference>
<keyword evidence="4 6" id="KW-0067">ATP-binding</keyword>
<dbReference type="InterPro" id="IPR050107">
    <property type="entry name" value="ABC_carbohydrate_import_ATPase"/>
</dbReference>
<evidence type="ECO:0000313" key="6">
    <source>
        <dbReference type="EMBL" id="MCU6696375.1"/>
    </source>
</evidence>
<feature type="domain" description="AAA+ ATPase" evidence="5">
    <location>
        <begin position="30"/>
        <end position="135"/>
    </location>
</feature>
<dbReference type="Pfam" id="PF00005">
    <property type="entry name" value="ABC_tran"/>
    <property type="match status" value="1"/>
</dbReference>
<evidence type="ECO:0000256" key="4">
    <source>
        <dbReference type="ARBA" id="ARBA00022840"/>
    </source>
</evidence>
<dbReference type="InterPro" id="IPR003593">
    <property type="entry name" value="AAA+_ATPase"/>
</dbReference>
<dbReference type="InterPro" id="IPR003439">
    <property type="entry name" value="ABC_transporter-like_ATP-bd"/>
</dbReference>
<comment type="caution">
    <text evidence="6">The sequence shown here is derived from an EMBL/GenBank/DDBJ whole genome shotgun (WGS) entry which is preliminary data.</text>
</comment>
<dbReference type="Gene3D" id="3.40.50.300">
    <property type="entry name" value="P-loop containing nucleotide triphosphate hydrolases"/>
    <property type="match status" value="1"/>
</dbReference>
<evidence type="ECO:0000256" key="2">
    <source>
        <dbReference type="ARBA" id="ARBA00022737"/>
    </source>
</evidence>
<keyword evidence="7" id="KW-1185">Reference proteome</keyword>
<sequence>MGDYRLEVRGLHKRFPGVYAVKDVSFQIAPGEVHALVGENGAGKSTLMKMITGEYMPDEGVVLHNGKEIHPKSISDSIKEGIAMIHQELAPLPEMNNAQLQAAESQGRDLILIGTDVIPDTLQAVKDGRVAGSVL</sequence>
<gene>
    <name evidence="6" type="ORF">OCV63_05620</name>
</gene>
<keyword evidence="2" id="KW-0677">Repeat</keyword>
<dbReference type="SUPFAM" id="SSF52540">
    <property type="entry name" value="P-loop containing nucleoside triphosphate hydrolases"/>
    <property type="match status" value="1"/>
</dbReference>
<organism evidence="6 7">
    <name type="scientific">Laedolimicola ammoniilytica</name>
    <dbReference type="NCBI Taxonomy" id="2981771"/>
    <lineage>
        <taxon>Bacteria</taxon>
        <taxon>Bacillati</taxon>
        <taxon>Bacillota</taxon>
        <taxon>Clostridia</taxon>
        <taxon>Lachnospirales</taxon>
        <taxon>Lachnospiraceae</taxon>
        <taxon>Laedolimicola</taxon>
    </lineage>
</organism>
<reference evidence="6 7" key="1">
    <citation type="journal article" date="2021" name="ISME Commun">
        <title>Automated analysis of genomic sequences facilitates high-throughput and comprehensive description of bacteria.</title>
        <authorList>
            <person name="Hitch T.C.A."/>
        </authorList>
    </citation>
    <scope>NUCLEOTIDE SEQUENCE [LARGE SCALE GENOMIC DNA]</scope>
    <source>
        <strain evidence="6 7">Sanger_04</strain>
    </source>
</reference>
<dbReference type="RefSeq" id="WP_262670656.1">
    <property type="nucleotide sequence ID" value="NZ_JAOQKC010000005.1"/>
</dbReference>
<dbReference type="GO" id="GO:0005524">
    <property type="term" value="F:ATP binding"/>
    <property type="evidence" value="ECO:0007669"/>
    <property type="project" value="UniProtKB-KW"/>
</dbReference>
<dbReference type="Proteomes" id="UP001652461">
    <property type="component" value="Unassembled WGS sequence"/>
</dbReference>
<dbReference type="EMBL" id="JAOQKC010000005">
    <property type="protein sequence ID" value="MCU6696375.1"/>
    <property type="molecule type" value="Genomic_DNA"/>
</dbReference>
<keyword evidence="3" id="KW-0547">Nucleotide-binding</keyword>
<name>A0ABT2RVN8_9FIRM</name>
<proteinExistence type="predicted"/>
<keyword evidence="1" id="KW-0813">Transport</keyword>
<dbReference type="SMART" id="SM00382">
    <property type="entry name" value="AAA"/>
    <property type="match status" value="1"/>
</dbReference>
<evidence type="ECO:0000313" key="7">
    <source>
        <dbReference type="Proteomes" id="UP001652461"/>
    </source>
</evidence>
<dbReference type="InterPro" id="IPR027417">
    <property type="entry name" value="P-loop_NTPase"/>
</dbReference>
<accession>A0ABT2RVN8</accession>